<sequence>MVNTPSTGCEKLDFSVKEDTDQSSVELLSEELKLQEKLSEEKQTEADAALLEAKKLTSQYQKEAEKCSSGMETCEQAREKSEAALAAQKKVSAMWERRARELGWRDRAERQSIFSRMGFTGSTTEEGEGDSFFQ</sequence>
<proteinExistence type="predicted"/>
<feature type="region of interest" description="Disordered" evidence="2">
    <location>
        <begin position="115"/>
        <end position="134"/>
    </location>
</feature>
<dbReference type="AlphaFoldDB" id="A0A8T2S9E4"/>
<evidence type="ECO:0000313" key="4">
    <source>
        <dbReference type="Proteomes" id="UP000825935"/>
    </source>
</evidence>
<evidence type="ECO:0000256" key="1">
    <source>
        <dbReference type="SAM" id="Coils"/>
    </source>
</evidence>
<feature type="coiled-coil region" evidence="1">
    <location>
        <begin position="25"/>
        <end position="66"/>
    </location>
</feature>
<dbReference type="Pfam" id="PF06364">
    <property type="entry name" value="DUF1068"/>
    <property type="match status" value="1"/>
</dbReference>
<feature type="compositionally biased region" description="Acidic residues" evidence="2">
    <location>
        <begin position="125"/>
        <end position="134"/>
    </location>
</feature>
<evidence type="ECO:0000256" key="2">
    <source>
        <dbReference type="SAM" id="MobiDB-lite"/>
    </source>
</evidence>
<keyword evidence="1" id="KW-0175">Coiled coil</keyword>
<dbReference type="Proteomes" id="UP000825935">
    <property type="component" value="Chromosome 21"/>
</dbReference>
<dbReference type="PANTHER" id="PTHR32254:SF6">
    <property type="entry name" value="DUF1068 DOMAIN-CONTAINING PROTEIN"/>
    <property type="match status" value="1"/>
</dbReference>
<comment type="caution">
    <text evidence="3">The sequence shown here is derived from an EMBL/GenBank/DDBJ whole genome shotgun (WGS) entry which is preliminary data.</text>
</comment>
<reference evidence="3" key="1">
    <citation type="submission" date="2021-08" db="EMBL/GenBank/DDBJ databases">
        <title>WGS assembly of Ceratopteris richardii.</title>
        <authorList>
            <person name="Marchant D.B."/>
            <person name="Chen G."/>
            <person name="Jenkins J."/>
            <person name="Shu S."/>
            <person name="Leebens-Mack J."/>
            <person name="Grimwood J."/>
            <person name="Schmutz J."/>
            <person name="Soltis P."/>
            <person name="Soltis D."/>
            <person name="Chen Z.-H."/>
        </authorList>
    </citation>
    <scope>NUCLEOTIDE SEQUENCE</scope>
    <source>
        <strain evidence="3">Whitten #5841</strain>
        <tissue evidence="3">Leaf</tissue>
    </source>
</reference>
<evidence type="ECO:0000313" key="3">
    <source>
        <dbReference type="EMBL" id="KAH7314831.1"/>
    </source>
</evidence>
<dbReference type="OrthoDB" id="1898954at2759"/>
<dbReference type="PANTHER" id="PTHR32254">
    <property type="entry name" value="EXPRESSED PROTEIN"/>
    <property type="match status" value="1"/>
</dbReference>
<gene>
    <name evidence="3" type="ORF">KP509_21G022700</name>
</gene>
<name>A0A8T2S9E4_CERRI</name>
<dbReference type="EMBL" id="CM035426">
    <property type="protein sequence ID" value="KAH7314831.1"/>
    <property type="molecule type" value="Genomic_DNA"/>
</dbReference>
<keyword evidence="4" id="KW-1185">Reference proteome</keyword>
<organism evidence="3 4">
    <name type="scientific">Ceratopteris richardii</name>
    <name type="common">Triangle waterfern</name>
    <dbReference type="NCBI Taxonomy" id="49495"/>
    <lineage>
        <taxon>Eukaryota</taxon>
        <taxon>Viridiplantae</taxon>
        <taxon>Streptophyta</taxon>
        <taxon>Embryophyta</taxon>
        <taxon>Tracheophyta</taxon>
        <taxon>Polypodiopsida</taxon>
        <taxon>Polypodiidae</taxon>
        <taxon>Polypodiales</taxon>
        <taxon>Pteridineae</taxon>
        <taxon>Pteridaceae</taxon>
        <taxon>Parkerioideae</taxon>
        <taxon>Ceratopteris</taxon>
    </lineage>
</organism>
<dbReference type="OMA" id="QNEADKC"/>
<accession>A0A8T2S9E4</accession>
<dbReference type="InterPro" id="IPR010471">
    <property type="entry name" value="DUF1068"/>
</dbReference>
<protein>
    <submittedName>
        <fullName evidence="3">Uncharacterized protein</fullName>
    </submittedName>
</protein>